<dbReference type="CDD" id="cd08977">
    <property type="entry name" value="SusD"/>
    <property type="match status" value="1"/>
</dbReference>
<evidence type="ECO:0000256" key="1">
    <source>
        <dbReference type="ARBA" id="ARBA00004442"/>
    </source>
</evidence>
<keyword evidence="5" id="KW-0998">Cell outer membrane</keyword>
<dbReference type="EMBL" id="JACRYL010000015">
    <property type="protein sequence ID" value="MBC6112053.1"/>
    <property type="molecule type" value="Genomic_DNA"/>
</dbReference>
<keyword evidence="4" id="KW-0472">Membrane</keyword>
<dbReference type="Gene3D" id="1.25.40.390">
    <property type="match status" value="1"/>
</dbReference>
<dbReference type="InterPro" id="IPR012944">
    <property type="entry name" value="SusD_RagB_dom"/>
</dbReference>
<dbReference type="SUPFAM" id="SSF48452">
    <property type="entry name" value="TPR-like"/>
    <property type="match status" value="1"/>
</dbReference>
<gene>
    <name evidence="8" type="ORF">H7U22_16640</name>
</gene>
<evidence type="ECO:0000313" key="8">
    <source>
        <dbReference type="EMBL" id="MBC6112053.1"/>
    </source>
</evidence>
<evidence type="ECO:0000259" key="6">
    <source>
        <dbReference type="Pfam" id="PF07980"/>
    </source>
</evidence>
<name>A0ABR7KVB7_9SPHI</name>
<organism evidence="8 9">
    <name type="scientific">Pedobacter fastidiosus</name>
    <dbReference type="NCBI Taxonomy" id="2765361"/>
    <lineage>
        <taxon>Bacteria</taxon>
        <taxon>Pseudomonadati</taxon>
        <taxon>Bacteroidota</taxon>
        <taxon>Sphingobacteriia</taxon>
        <taxon>Sphingobacteriales</taxon>
        <taxon>Sphingobacteriaceae</taxon>
        <taxon>Pedobacter</taxon>
    </lineage>
</organism>
<evidence type="ECO:0000256" key="2">
    <source>
        <dbReference type="ARBA" id="ARBA00006275"/>
    </source>
</evidence>
<dbReference type="Pfam" id="PF14322">
    <property type="entry name" value="SusD-like_3"/>
    <property type="match status" value="1"/>
</dbReference>
<dbReference type="Proteomes" id="UP000652755">
    <property type="component" value="Unassembled WGS sequence"/>
</dbReference>
<comment type="caution">
    <text evidence="8">The sequence shown here is derived from an EMBL/GenBank/DDBJ whole genome shotgun (WGS) entry which is preliminary data.</text>
</comment>
<keyword evidence="9" id="KW-1185">Reference proteome</keyword>
<dbReference type="RefSeq" id="WP_187072479.1">
    <property type="nucleotide sequence ID" value="NZ_JACRYL010000015.1"/>
</dbReference>
<dbReference type="Pfam" id="PF07980">
    <property type="entry name" value="SusD_RagB"/>
    <property type="match status" value="1"/>
</dbReference>
<protein>
    <submittedName>
        <fullName evidence="8">RagB/SusD family nutrient uptake outer membrane protein</fullName>
    </submittedName>
</protein>
<reference evidence="8 9" key="1">
    <citation type="submission" date="2020-08" db="EMBL/GenBank/DDBJ databases">
        <authorList>
            <person name="Sun Q."/>
            <person name="Inoue M."/>
        </authorList>
    </citation>
    <scope>NUCLEOTIDE SEQUENCE [LARGE SCALE GENOMIC DNA]</scope>
    <source>
        <strain evidence="8 9">CCM 8938</strain>
    </source>
</reference>
<evidence type="ECO:0000259" key="7">
    <source>
        <dbReference type="Pfam" id="PF14322"/>
    </source>
</evidence>
<dbReference type="InterPro" id="IPR011990">
    <property type="entry name" value="TPR-like_helical_dom_sf"/>
</dbReference>
<dbReference type="InterPro" id="IPR033985">
    <property type="entry name" value="SusD-like_N"/>
</dbReference>
<comment type="similarity">
    <text evidence="2">Belongs to the SusD family.</text>
</comment>
<evidence type="ECO:0000256" key="4">
    <source>
        <dbReference type="ARBA" id="ARBA00023136"/>
    </source>
</evidence>
<feature type="domain" description="SusD-like N-terminal" evidence="7">
    <location>
        <begin position="24"/>
        <end position="237"/>
    </location>
</feature>
<dbReference type="PROSITE" id="PS51257">
    <property type="entry name" value="PROKAR_LIPOPROTEIN"/>
    <property type="match status" value="1"/>
</dbReference>
<feature type="domain" description="RagB/SusD" evidence="6">
    <location>
        <begin position="351"/>
        <end position="489"/>
    </location>
</feature>
<sequence>MKKYFKYIALICLTISVTSCKKGFLEESSQDLVRPTTTAALNQLMTGEAYQLSSTMHDYIELLSDDVQSDYNSNAIVVAGLNKYSSVFTWRKDMLDRLIENAASTPNAWYNYYAKIKGCNVVLDYVGQVSGNESEKQNLRGQALALRSFYYFMMVNLFGKPYLGTTVSPETDLGVPLILTAEVTDAPIKRSTVKEVYTQIVNDLNTAIPLLDTNGAGNSIYKLNGTAARLLLSRINLYMGNWDATIKNATEVLQKKSTLKQYNEVLSSVLTYPVSSAITSPEVIWGYGFYAELGNMPFGAQSVTRASYSFSDNLSSSFESSDLRLKFTLLNIAYINGSSLVTYKGRSGKFVNTSASNSMAFRTAEAYLNRAEAYIQKAIAGDQSAVTKALEDINYLRSFRIATASYAPITITDPQALYTFYKAERRRELCAEGHRWFDLRRWGMPSIQHSLQLTAGAPTIETLQQNDNRYTLGIPTEALNRNPNLIQNP</sequence>
<accession>A0ABR7KVB7</accession>
<comment type="subcellular location">
    <subcellularLocation>
        <location evidence="1">Cell outer membrane</location>
    </subcellularLocation>
</comment>
<keyword evidence="3" id="KW-0732">Signal</keyword>
<evidence type="ECO:0000256" key="5">
    <source>
        <dbReference type="ARBA" id="ARBA00023237"/>
    </source>
</evidence>
<evidence type="ECO:0000256" key="3">
    <source>
        <dbReference type="ARBA" id="ARBA00022729"/>
    </source>
</evidence>
<proteinExistence type="inferred from homology"/>
<evidence type="ECO:0000313" key="9">
    <source>
        <dbReference type="Proteomes" id="UP000652755"/>
    </source>
</evidence>